<dbReference type="InterPro" id="IPR013320">
    <property type="entry name" value="ConA-like_dom_sf"/>
</dbReference>
<dbReference type="Proteomes" id="UP001367676">
    <property type="component" value="Unassembled WGS sequence"/>
</dbReference>
<dbReference type="PROSITE" id="PS51762">
    <property type="entry name" value="GH16_2"/>
    <property type="match status" value="1"/>
</dbReference>
<dbReference type="GO" id="GO:0005975">
    <property type="term" value="P:carbohydrate metabolic process"/>
    <property type="evidence" value="ECO:0007669"/>
    <property type="project" value="InterPro"/>
</dbReference>
<sequence length="607" mass="68471">MFVKNECYCSHTYPSRYTRVSDSECKVTCAGSSNSDCGGVLRVNVYSTGLPRRQAIVNKWYLGCYKDDDKNNRMFRGQHNVFEDNSPDICHRHCLKIGYAYFGVTYYRECFCGDEDPWADLLLSDSECSQECNGDSNQKCGGSWRLSVYRTGIFDIPQNETENLGCFKNDGSLLTDRKIELSWSNLPTRCTNICDYLGYAYAGVERAIECRCGNRAPRGLISQPDSQCAHTCPGFSGNKCGGTKHTRIFRTTIPENQAIIINPDPITSRLGNCKASDTTYNGKETCKNLSLLNDDFQLLNTTIWSGTKKMALDPDYEFVTYSTSPDVLYVKKGVLFIKPKIQTSEFIQGSLKIENCTGRLNSEECSKTVQSSNILPPIASAQITTKNSLAFRFGRMEIRAKLPSGDWIVPEIWLTPRDFSYGPEYQSGQIRIAMVRGNSELTCGNEKLGSRYLQAGLYFGPRNGVKKILFTKEMPADWQSKFHDFSIVWTIDNISFFVDGELLSSVFKNPTDTVRTVAQIAPNVEYLWKDGTRLAPFDKEFYLTLGVSVGGINDFQDNCVSNGVKKPWSNTNPKAMINFWQKRSQWGATWKDEDTALQIDHIRLNAI</sequence>
<dbReference type="PANTHER" id="PTHR10963">
    <property type="entry name" value="GLYCOSYL HYDROLASE-RELATED"/>
    <property type="match status" value="1"/>
</dbReference>
<dbReference type="SUPFAM" id="SSF49899">
    <property type="entry name" value="Concanavalin A-like lectins/glucanases"/>
    <property type="match status" value="1"/>
</dbReference>
<dbReference type="InterPro" id="IPR000757">
    <property type="entry name" value="Beta-glucanase-like"/>
</dbReference>
<dbReference type="Gene3D" id="2.60.120.200">
    <property type="match status" value="1"/>
</dbReference>
<accession>A0AAN9T8G5</accession>
<dbReference type="PROSITE" id="PS51212">
    <property type="entry name" value="WSC"/>
    <property type="match status" value="3"/>
</dbReference>
<feature type="domain" description="GH16" evidence="2">
    <location>
        <begin position="314"/>
        <end position="607"/>
    </location>
</feature>
<evidence type="ECO:0000313" key="4">
    <source>
        <dbReference type="Proteomes" id="UP001367676"/>
    </source>
</evidence>
<protein>
    <recommendedName>
        <fullName evidence="5">Beta-1,3-glucan-binding protein</fullName>
    </recommendedName>
</protein>
<dbReference type="GO" id="GO:0004553">
    <property type="term" value="F:hydrolase activity, hydrolyzing O-glycosyl compounds"/>
    <property type="evidence" value="ECO:0007669"/>
    <property type="project" value="InterPro"/>
</dbReference>
<proteinExistence type="predicted"/>
<keyword evidence="4" id="KW-1185">Reference proteome</keyword>
<dbReference type="Pfam" id="PF00722">
    <property type="entry name" value="Glyco_hydro_16"/>
    <property type="match status" value="1"/>
</dbReference>
<dbReference type="SMART" id="SM00321">
    <property type="entry name" value="WSC"/>
    <property type="match status" value="2"/>
</dbReference>
<feature type="domain" description="WSC" evidence="1">
    <location>
        <begin position="58"/>
        <end position="152"/>
    </location>
</feature>
<dbReference type="InterPro" id="IPR050546">
    <property type="entry name" value="Glycosyl_Hydrlase_16"/>
</dbReference>
<dbReference type="Pfam" id="PF01822">
    <property type="entry name" value="WSC"/>
    <property type="match status" value="2"/>
</dbReference>
<dbReference type="InterPro" id="IPR002889">
    <property type="entry name" value="WSC_carb-bd"/>
</dbReference>
<dbReference type="EMBL" id="JBBCAQ010000036">
    <property type="protein sequence ID" value="KAK7575921.1"/>
    <property type="molecule type" value="Genomic_DNA"/>
</dbReference>
<organism evidence="3 4">
    <name type="scientific">Parthenolecanium corni</name>
    <dbReference type="NCBI Taxonomy" id="536013"/>
    <lineage>
        <taxon>Eukaryota</taxon>
        <taxon>Metazoa</taxon>
        <taxon>Ecdysozoa</taxon>
        <taxon>Arthropoda</taxon>
        <taxon>Hexapoda</taxon>
        <taxon>Insecta</taxon>
        <taxon>Pterygota</taxon>
        <taxon>Neoptera</taxon>
        <taxon>Paraneoptera</taxon>
        <taxon>Hemiptera</taxon>
        <taxon>Sternorrhyncha</taxon>
        <taxon>Coccoidea</taxon>
        <taxon>Coccidae</taxon>
        <taxon>Parthenolecanium</taxon>
    </lineage>
</organism>
<evidence type="ECO:0008006" key="5">
    <source>
        <dbReference type="Google" id="ProtNLM"/>
    </source>
</evidence>
<evidence type="ECO:0000259" key="2">
    <source>
        <dbReference type="PROSITE" id="PS51762"/>
    </source>
</evidence>
<dbReference type="AlphaFoldDB" id="A0AAN9T8G5"/>
<feature type="domain" description="WSC" evidence="1">
    <location>
        <begin position="160"/>
        <end position="252"/>
    </location>
</feature>
<gene>
    <name evidence="3" type="ORF">V9T40_012207</name>
</gene>
<reference evidence="3 4" key="1">
    <citation type="submission" date="2024-03" db="EMBL/GenBank/DDBJ databases">
        <title>Adaptation during the transition from Ophiocordyceps entomopathogen to insect associate is accompanied by gene loss and intensified selection.</title>
        <authorList>
            <person name="Ward C.M."/>
            <person name="Onetto C.A."/>
            <person name="Borneman A.R."/>
        </authorList>
    </citation>
    <scope>NUCLEOTIDE SEQUENCE [LARGE SCALE GENOMIC DNA]</scope>
    <source>
        <strain evidence="3">AWRI1</strain>
        <tissue evidence="3">Single Adult Female</tissue>
    </source>
</reference>
<comment type="caution">
    <text evidence="3">The sequence shown here is derived from an EMBL/GenBank/DDBJ whole genome shotgun (WGS) entry which is preliminary data.</text>
</comment>
<name>A0AAN9T8G5_9HEMI</name>
<evidence type="ECO:0000259" key="1">
    <source>
        <dbReference type="PROSITE" id="PS51212"/>
    </source>
</evidence>
<dbReference type="PANTHER" id="PTHR10963:SF60">
    <property type="entry name" value="GRAM-NEGATIVE BACTERIA-BINDING PROTEIN 1-RELATED"/>
    <property type="match status" value="1"/>
</dbReference>
<evidence type="ECO:0000313" key="3">
    <source>
        <dbReference type="EMBL" id="KAK7575921.1"/>
    </source>
</evidence>
<feature type="domain" description="WSC" evidence="1">
    <location>
        <begin position="1"/>
        <end position="49"/>
    </location>
</feature>